<dbReference type="Proteomes" id="UP000826271">
    <property type="component" value="Unassembled WGS sequence"/>
</dbReference>
<evidence type="ECO:0000313" key="2">
    <source>
        <dbReference type="EMBL" id="KAG8389097.1"/>
    </source>
</evidence>
<protein>
    <recommendedName>
        <fullName evidence="4">Transmembrane protein</fullName>
    </recommendedName>
</protein>
<dbReference type="InterPro" id="IPR037495">
    <property type="entry name" value="CLE41/42/44"/>
</dbReference>
<feature type="compositionally biased region" description="Basic and acidic residues" evidence="1">
    <location>
        <begin position="98"/>
        <end position="108"/>
    </location>
</feature>
<dbReference type="GO" id="GO:0010089">
    <property type="term" value="P:xylem development"/>
    <property type="evidence" value="ECO:0007669"/>
    <property type="project" value="InterPro"/>
</dbReference>
<proteinExistence type="predicted"/>
<organism evidence="2 3">
    <name type="scientific">Buddleja alternifolia</name>
    <dbReference type="NCBI Taxonomy" id="168488"/>
    <lineage>
        <taxon>Eukaryota</taxon>
        <taxon>Viridiplantae</taxon>
        <taxon>Streptophyta</taxon>
        <taxon>Embryophyta</taxon>
        <taxon>Tracheophyta</taxon>
        <taxon>Spermatophyta</taxon>
        <taxon>Magnoliopsida</taxon>
        <taxon>eudicotyledons</taxon>
        <taxon>Gunneridae</taxon>
        <taxon>Pentapetalae</taxon>
        <taxon>asterids</taxon>
        <taxon>lamiids</taxon>
        <taxon>Lamiales</taxon>
        <taxon>Scrophulariaceae</taxon>
        <taxon>Buddlejeae</taxon>
        <taxon>Buddleja</taxon>
    </lineage>
</organism>
<dbReference type="GO" id="GO:0048046">
    <property type="term" value="C:apoplast"/>
    <property type="evidence" value="ECO:0007669"/>
    <property type="project" value="TreeGrafter"/>
</dbReference>
<keyword evidence="3" id="KW-1185">Reference proteome</keyword>
<reference evidence="2" key="1">
    <citation type="submission" date="2019-10" db="EMBL/GenBank/DDBJ databases">
        <authorList>
            <person name="Zhang R."/>
            <person name="Pan Y."/>
            <person name="Wang J."/>
            <person name="Ma R."/>
            <person name="Yu S."/>
        </authorList>
    </citation>
    <scope>NUCLEOTIDE SEQUENCE</scope>
    <source>
        <strain evidence="2">LA-IB0</strain>
        <tissue evidence="2">Leaf</tissue>
    </source>
</reference>
<sequence>MATNKLKSKSSSSSSSFLEFSTKPHNFFIFIGLLFILLALHVNSSAGDPFSNPSSMASSALPSRETLFADEKADAETVAFQYPRKRLNPPKHAKKSKGKEFEASDHEVPSGPNPISNSIYQFV</sequence>
<dbReference type="AlphaFoldDB" id="A0AAV6Y7N8"/>
<dbReference type="EMBL" id="WHWC01000002">
    <property type="protein sequence ID" value="KAG8389097.1"/>
    <property type="molecule type" value="Genomic_DNA"/>
</dbReference>
<evidence type="ECO:0000313" key="3">
    <source>
        <dbReference type="Proteomes" id="UP000826271"/>
    </source>
</evidence>
<gene>
    <name evidence="2" type="ORF">BUALT_Bualt02G0193800</name>
</gene>
<evidence type="ECO:0000256" key="1">
    <source>
        <dbReference type="SAM" id="MobiDB-lite"/>
    </source>
</evidence>
<dbReference type="GO" id="GO:0033612">
    <property type="term" value="F:receptor serine/threonine kinase binding"/>
    <property type="evidence" value="ECO:0007669"/>
    <property type="project" value="InterPro"/>
</dbReference>
<feature type="region of interest" description="Disordered" evidence="1">
    <location>
        <begin position="84"/>
        <end position="117"/>
    </location>
</feature>
<evidence type="ECO:0008006" key="4">
    <source>
        <dbReference type="Google" id="ProtNLM"/>
    </source>
</evidence>
<comment type="caution">
    <text evidence="2">The sequence shown here is derived from an EMBL/GenBank/DDBJ whole genome shotgun (WGS) entry which is preliminary data.</text>
</comment>
<dbReference type="PANTHER" id="PTHR35301:SF1">
    <property type="entry name" value="CLAVATA3_ESR (CLE)-RELATED PROTEIN 41-RELATED"/>
    <property type="match status" value="1"/>
</dbReference>
<dbReference type="PANTHER" id="PTHR35301">
    <property type="entry name" value="CLAVATA3/ESR (CLE)-RELATED PROTEIN 41-RELATED"/>
    <property type="match status" value="1"/>
</dbReference>
<accession>A0AAV6Y7N8</accession>
<name>A0AAV6Y7N8_9LAMI</name>
<feature type="compositionally biased region" description="Basic residues" evidence="1">
    <location>
        <begin position="84"/>
        <end position="97"/>
    </location>
</feature>